<evidence type="ECO:0000259" key="2">
    <source>
        <dbReference type="PROSITE" id="PS50994"/>
    </source>
</evidence>
<dbReference type="InterPro" id="IPR036397">
    <property type="entry name" value="RNaseH_sf"/>
</dbReference>
<evidence type="ECO:0000313" key="3">
    <source>
        <dbReference type="EMBL" id="CAJ92865.1"/>
    </source>
</evidence>
<dbReference type="PANTHER" id="PTHR47515">
    <property type="entry name" value="LOW CALCIUM RESPONSE LOCUS PROTEIN T"/>
    <property type="match status" value="1"/>
</dbReference>
<feature type="region of interest" description="Disordered" evidence="1">
    <location>
        <begin position="126"/>
        <end position="148"/>
    </location>
</feature>
<dbReference type="EMBL" id="AM260479">
    <property type="protein sequence ID" value="CAJ92865.1"/>
    <property type="molecule type" value="Genomic_DNA"/>
</dbReference>
<feature type="domain" description="Integrase catalytic" evidence="2">
    <location>
        <begin position="1"/>
        <end position="127"/>
    </location>
</feature>
<dbReference type="GO" id="GO:0003676">
    <property type="term" value="F:nucleic acid binding"/>
    <property type="evidence" value="ECO:0007669"/>
    <property type="project" value="InterPro"/>
</dbReference>
<protein>
    <submittedName>
        <fullName evidence="3">Fragmented integrase</fullName>
    </submittedName>
</protein>
<gene>
    <name evidence="3" type="ordered locus">H16_A1744</name>
</gene>
<dbReference type="HOGENOM" id="CLU_1755801_0_0_4"/>
<dbReference type="GO" id="GO:0015074">
    <property type="term" value="P:DNA integration"/>
    <property type="evidence" value="ECO:0007669"/>
    <property type="project" value="InterPro"/>
</dbReference>
<accession>Q0KAV6</accession>
<dbReference type="Proteomes" id="UP000008210">
    <property type="component" value="Chromosome 1"/>
</dbReference>
<sequence>MIRALDQVIEWRGPPQAIRCDNGPEYVSEALKDWADKRGIRLQFVQPGKPQQNAYIERYNRTVRYDWLAHFLFETVAEVREYATNGYGPTITNARIWRLVASHRNNDRPTWPSLYFQRPLEMGEYPTGSNARSSRAARSDSHWTTCTP</sequence>
<dbReference type="PANTHER" id="PTHR47515:SF2">
    <property type="entry name" value="INTEGRASE CORE DOMAIN PROTEIN"/>
    <property type="match status" value="1"/>
</dbReference>
<dbReference type="InterPro" id="IPR012337">
    <property type="entry name" value="RNaseH-like_sf"/>
</dbReference>
<dbReference type="InterPro" id="IPR001584">
    <property type="entry name" value="Integrase_cat-core"/>
</dbReference>
<dbReference type="Pfam" id="PF13683">
    <property type="entry name" value="rve_3"/>
    <property type="match status" value="1"/>
</dbReference>
<evidence type="ECO:0000313" key="4">
    <source>
        <dbReference type="Proteomes" id="UP000008210"/>
    </source>
</evidence>
<name>Q0KAV6_CUPNH</name>
<dbReference type="eggNOG" id="COG2801">
    <property type="taxonomic scope" value="Bacteria"/>
</dbReference>
<evidence type="ECO:0000256" key="1">
    <source>
        <dbReference type="SAM" id="MobiDB-lite"/>
    </source>
</evidence>
<dbReference type="Gene3D" id="3.30.420.10">
    <property type="entry name" value="Ribonuclease H-like superfamily/Ribonuclease H"/>
    <property type="match status" value="1"/>
</dbReference>
<reference evidence="3 4" key="1">
    <citation type="journal article" date="2006" name="Nat. Biotechnol.">
        <title>Genome sequence of the bioplastic-producing 'Knallgas' bacterium Ralstonia eutropha H16.</title>
        <authorList>
            <person name="Pohlmann A."/>
            <person name="Fricke W.F."/>
            <person name="Reinecke F."/>
            <person name="Kusian B."/>
            <person name="Liesegang H."/>
            <person name="Cramm R."/>
            <person name="Eitinger T."/>
            <person name="Ewering C."/>
            <person name="Potter M."/>
            <person name="Schwartz E."/>
            <person name="Strittmatter A."/>
            <person name="Voss I."/>
            <person name="Gottschalk G."/>
            <person name="Steinbuechel A."/>
            <person name="Friedrich B."/>
            <person name="Bowien B."/>
        </authorList>
    </citation>
    <scope>NUCLEOTIDE SEQUENCE [LARGE SCALE GENOMIC DNA]</scope>
    <source>
        <strain evidence="4">ATCC 17699 / DSM 428 / KCTC 22496 / NCIMB 10442 / H16 / Stanier 337</strain>
    </source>
</reference>
<dbReference type="STRING" id="381666.H16_A1744"/>
<dbReference type="KEGG" id="reh:H16_A1744"/>
<dbReference type="AlphaFoldDB" id="Q0KAV6"/>
<dbReference type="SUPFAM" id="SSF53098">
    <property type="entry name" value="Ribonuclease H-like"/>
    <property type="match status" value="1"/>
</dbReference>
<proteinExistence type="predicted"/>
<keyword evidence="4" id="KW-1185">Reference proteome</keyword>
<organism evidence="3 4">
    <name type="scientific">Cupriavidus necator (strain ATCC 17699 / DSM 428 / KCTC 22496 / NCIMB 10442 / H16 / Stanier 337)</name>
    <name type="common">Ralstonia eutropha</name>
    <dbReference type="NCBI Taxonomy" id="381666"/>
    <lineage>
        <taxon>Bacteria</taxon>
        <taxon>Pseudomonadati</taxon>
        <taxon>Pseudomonadota</taxon>
        <taxon>Betaproteobacteria</taxon>
        <taxon>Burkholderiales</taxon>
        <taxon>Burkholderiaceae</taxon>
        <taxon>Cupriavidus</taxon>
    </lineage>
</organism>
<dbReference type="PROSITE" id="PS50994">
    <property type="entry name" value="INTEGRASE"/>
    <property type="match status" value="1"/>
</dbReference>